<dbReference type="Gene3D" id="2.40.50.100">
    <property type="match status" value="1"/>
</dbReference>
<dbReference type="Gene3D" id="1.10.287.470">
    <property type="entry name" value="Helix hairpin bin"/>
    <property type="match status" value="1"/>
</dbReference>
<dbReference type="Gene3D" id="2.40.420.20">
    <property type="match status" value="1"/>
</dbReference>
<dbReference type="PANTHER" id="PTHR30097">
    <property type="entry name" value="CATION EFFLUX SYSTEM PROTEIN CUSB"/>
    <property type="match status" value="1"/>
</dbReference>
<accession>F7VHF8</accession>
<proteinExistence type="inferred from homology"/>
<dbReference type="Gene3D" id="2.40.30.170">
    <property type="match status" value="1"/>
</dbReference>
<reference evidence="5 6" key="1">
    <citation type="journal article" date="2011" name="Biochem. Biophys. Res. Commun.">
        <title>Increased number of Arginine-based salt bridges contributes to the thermotolerance of thermotolerant acetic acid bacteria, Acetobacter tropicalis SKU1100.</title>
        <authorList>
            <person name="Matsutani M."/>
            <person name="Hirakawa H."/>
            <person name="Nishikura M."/>
            <person name="Soemphol W."/>
            <person name="Ali I.A.I."/>
            <person name="Yakushi T."/>
            <person name="Matsushita K."/>
        </authorList>
    </citation>
    <scope>NUCLEOTIDE SEQUENCE [LARGE SCALE GENOMIC DNA]</scope>
    <source>
        <strain evidence="5 6">NBRC 101654</strain>
    </source>
</reference>
<dbReference type="InterPro" id="IPR006143">
    <property type="entry name" value="RND_pump_MFP"/>
</dbReference>
<dbReference type="Proteomes" id="UP000004319">
    <property type="component" value="Unassembled WGS sequence"/>
</dbReference>
<dbReference type="GO" id="GO:0022857">
    <property type="term" value="F:transmembrane transporter activity"/>
    <property type="evidence" value="ECO:0007669"/>
    <property type="project" value="InterPro"/>
</dbReference>
<dbReference type="SUPFAM" id="SSF111369">
    <property type="entry name" value="HlyD-like secretion proteins"/>
    <property type="match status" value="1"/>
</dbReference>
<name>F7VHF8_9PROT</name>
<evidence type="ECO:0000313" key="6">
    <source>
        <dbReference type="Proteomes" id="UP000004319"/>
    </source>
</evidence>
<dbReference type="NCBIfam" id="TIGR01730">
    <property type="entry name" value="RND_mfp"/>
    <property type="match status" value="1"/>
</dbReference>
<dbReference type="PANTHER" id="PTHR30097:SF4">
    <property type="entry name" value="SLR6042 PROTEIN"/>
    <property type="match status" value="1"/>
</dbReference>
<dbReference type="GO" id="GO:0016020">
    <property type="term" value="C:membrane"/>
    <property type="evidence" value="ECO:0007669"/>
    <property type="project" value="InterPro"/>
</dbReference>
<feature type="region of interest" description="Disordered" evidence="3">
    <location>
        <begin position="167"/>
        <end position="188"/>
    </location>
</feature>
<evidence type="ECO:0000313" key="5">
    <source>
        <dbReference type="EMBL" id="GAA09803.1"/>
    </source>
</evidence>
<evidence type="ECO:0000256" key="3">
    <source>
        <dbReference type="SAM" id="MobiDB-lite"/>
    </source>
</evidence>
<evidence type="ECO:0000256" key="1">
    <source>
        <dbReference type="ARBA" id="ARBA00009477"/>
    </source>
</evidence>
<feature type="domain" description="CzcB-like C-terminal circularly permuted SH3-like" evidence="4">
    <location>
        <begin position="481"/>
        <end position="541"/>
    </location>
</feature>
<dbReference type="InterPro" id="IPR051909">
    <property type="entry name" value="MFP_Cation_Efflux"/>
</dbReference>
<evidence type="ECO:0000259" key="4">
    <source>
        <dbReference type="Pfam" id="PF25975"/>
    </source>
</evidence>
<organism evidence="5 6">
    <name type="scientific">Acetobacter tropicalis NBRC 101654</name>
    <dbReference type="NCBI Taxonomy" id="749388"/>
    <lineage>
        <taxon>Bacteria</taxon>
        <taxon>Pseudomonadati</taxon>
        <taxon>Pseudomonadota</taxon>
        <taxon>Alphaproteobacteria</taxon>
        <taxon>Acetobacterales</taxon>
        <taxon>Acetobacteraceae</taxon>
        <taxon>Acetobacter</taxon>
    </lineage>
</organism>
<evidence type="ECO:0000256" key="2">
    <source>
        <dbReference type="ARBA" id="ARBA00022448"/>
    </source>
</evidence>
<dbReference type="Pfam" id="PF25975">
    <property type="entry name" value="CzcB_C"/>
    <property type="match status" value="1"/>
</dbReference>
<dbReference type="FunFam" id="2.40.420.20:FF:000006">
    <property type="entry name" value="RND family efflux transporter MFP subunit"/>
    <property type="match status" value="1"/>
</dbReference>
<dbReference type="GO" id="GO:0060003">
    <property type="term" value="P:copper ion export"/>
    <property type="evidence" value="ECO:0007669"/>
    <property type="project" value="TreeGrafter"/>
</dbReference>
<dbReference type="InterPro" id="IPR058649">
    <property type="entry name" value="CzcB_C"/>
</dbReference>
<gene>
    <name evidence="5" type="ORF">ATPR_2807</name>
</gene>
<comment type="caution">
    <text evidence="5">The sequence shown here is derived from an EMBL/GenBank/DDBJ whole genome shotgun (WGS) entry which is preliminary data.</text>
</comment>
<comment type="similarity">
    <text evidence="1">Belongs to the membrane fusion protein (MFP) (TC 8.A.1) family.</text>
</comment>
<keyword evidence="2" id="KW-0813">Transport</keyword>
<dbReference type="GO" id="GO:0030313">
    <property type="term" value="C:cell envelope"/>
    <property type="evidence" value="ECO:0007669"/>
    <property type="project" value="TreeGrafter"/>
</dbReference>
<protein>
    <submittedName>
        <fullName evidence="5">Heavy metal/cation efflux pump CzcB/HlyD</fullName>
    </submittedName>
</protein>
<sequence>MLRAAPHLSATVGCVFPHLWTRRSLMMPPPHEYFASDNAQPVRHDVRHTSSHFFANANLLLHGCALFPWTRVFLMCAFPLGVFPLFRCGATGRLSEGRTPDVVQPVRVGTLHLARLLSLRNTLLRGSVLPERKPDPTDGTGWMRSVCAAALCATVWLVAPVPAHAEDAPTASGGSQATPNAPAAAEDGAQKPLTLSAEAVRNEGIRCVAAVPGTLAHMLPAMARVVPDTTHTVAIHPAGTGKILSIAVLPGQSVRKGQMLLQYQNHALHIARLQETQTRTALAAALAAQKEAGEAYGRARALAGTTVSAGEAQRRLAALQLARENVAARQAELGVLEHRFQEEYTSATEEHAAQDETSTLIAPFDGTVTSLTTAIAADVDPALVLITVSDTQHVWIVSDVAPQDAALLAAGGMQQTLLPAQGNGPPPPTLTSHMETIDTGTDPATGLVQVLSRVQNNSTTLRPGMVLNSLLQTTQQASGLVVPAEALQTLDGQDTVFVKTAEGTFRPTPVTLGMEENGQALIRSGLKAGDQVVTHGSIALKGMVVLAGMDAD</sequence>
<dbReference type="GO" id="GO:0015679">
    <property type="term" value="P:plasma membrane copper ion transport"/>
    <property type="evidence" value="ECO:0007669"/>
    <property type="project" value="TreeGrafter"/>
</dbReference>
<dbReference type="AlphaFoldDB" id="F7VHF8"/>
<dbReference type="EMBL" id="BABS01000125">
    <property type="protein sequence ID" value="GAA09803.1"/>
    <property type="molecule type" value="Genomic_DNA"/>
</dbReference>